<name>A0ACB8SSW6_9AGAM</name>
<organism evidence="1 2">
    <name type="scientific">Artomyces pyxidatus</name>
    <dbReference type="NCBI Taxonomy" id="48021"/>
    <lineage>
        <taxon>Eukaryota</taxon>
        <taxon>Fungi</taxon>
        <taxon>Dikarya</taxon>
        <taxon>Basidiomycota</taxon>
        <taxon>Agaricomycotina</taxon>
        <taxon>Agaricomycetes</taxon>
        <taxon>Russulales</taxon>
        <taxon>Auriscalpiaceae</taxon>
        <taxon>Artomyces</taxon>
    </lineage>
</organism>
<gene>
    <name evidence="1" type="ORF">BV25DRAFT_1828870</name>
</gene>
<evidence type="ECO:0000313" key="1">
    <source>
        <dbReference type="EMBL" id="KAI0059608.1"/>
    </source>
</evidence>
<dbReference type="Proteomes" id="UP000814140">
    <property type="component" value="Unassembled WGS sequence"/>
</dbReference>
<proteinExistence type="predicted"/>
<evidence type="ECO:0000313" key="2">
    <source>
        <dbReference type="Proteomes" id="UP000814140"/>
    </source>
</evidence>
<sequence length="447" mass="49000">MPSPEEEQISRLCPREDLTIKAQALLRTVRVKTGPGTGYDLGPAAAPGLPAICAYLTSKGEGYADPTKIDAQKASCLAPNVFTNALKTVEAALSASNASSPRKDTTSTVSYTRLVTGHAIGRVGRVVGWMDEVQAALLKSPEFRESFKLLSGDSAVVKTAVFFWVASRVLKLKQVKWEKLVKQHEVQSKHLSLVVELVEKTCTSIRERIEATVDELKRGNAAKATPKQGASTSRSQSPTKSALRSTPAQNGTPSVKRKVAFSDHTSSDAADEDEDDIYVPESPSKRQKTSTPYKTPRTPAREEVYTYDMPVPPPELVASSSKVRLDHSVSDTVSDVEMADVSLPSASTPHPIPGPSTPHRSPAKSAYRTPDTRRRASSQAEDVEDEDEEALPVVRRFRPVLLDRMQWAQRAPRLERQRAVAEKSKRALVERWGHPFEWLRSEVAATG</sequence>
<accession>A0ACB8SSW6</accession>
<keyword evidence="2" id="KW-1185">Reference proteome</keyword>
<reference evidence="1" key="1">
    <citation type="submission" date="2021-03" db="EMBL/GenBank/DDBJ databases">
        <authorList>
            <consortium name="DOE Joint Genome Institute"/>
            <person name="Ahrendt S."/>
            <person name="Looney B.P."/>
            <person name="Miyauchi S."/>
            <person name="Morin E."/>
            <person name="Drula E."/>
            <person name="Courty P.E."/>
            <person name="Chicoki N."/>
            <person name="Fauchery L."/>
            <person name="Kohler A."/>
            <person name="Kuo A."/>
            <person name="Labutti K."/>
            <person name="Pangilinan J."/>
            <person name="Lipzen A."/>
            <person name="Riley R."/>
            <person name="Andreopoulos W."/>
            <person name="He G."/>
            <person name="Johnson J."/>
            <person name="Barry K.W."/>
            <person name="Grigoriev I.V."/>
            <person name="Nagy L."/>
            <person name="Hibbett D."/>
            <person name="Henrissat B."/>
            <person name="Matheny P.B."/>
            <person name="Labbe J."/>
            <person name="Martin F."/>
        </authorList>
    </citation>
    <scope>NUCLEOTIDE SEQUENCE</scope>
    <source>
        <strain evidence="1">HHB10654</strain>
    </source>
</reference>
<reference evidence="1" key="2">
    <citation type="journal article" date="2022" name="New Phytol.">
        <title>Evolutionary transition to the ectomycorrhizal habit in the genomes of a hyperdiverse lineage of mushroom-forming fungi.</title>
        <authorList>
            <person name="Looney B."/>
            <person name="Miyauchi S."/>
            <person name="Morin E."/>
            <person name="Drula E."/>
            <person name="Courty P.E."/>
            <person name="Kohler A."/>
            <person name="Kuo A."/>
            <person name="LaButti K."/>
            <person name="Pangilinan J."/>
            <person name="Lipzen A."/>
            <person name="Riley R."/>
            <person name="Andreopoulos W."/>
            <person name="He G."/>
            <person name="Johnson J."/>
            <person name="Nolan M."/>
            <person name="Tritt A."/>
            <person name="Barry K.W."/>
            <person name="Grigoriev I.V."/>
            <person name="Nagy L.G."/>
            <person name="Hibbett D."/>
            <person name="Henrissat B."/>
            <person name="Matheny P.B."/>
            <person name="Labbe J."/>
            <person name="Martin F.M."/>
        </authorList>
    </citation>
    <scope>NUCLEOTIDE SEQUENCE</scope>
    <source>
        <strain evidence="1">HHB10654</strain>
    </source>
</reference>
<protein>
    <submittedName>
        <fullName evidence="1">Uncharacterized protein</fullName>
    </submittedName>
</protein>
<dbReference type="EMBL" id="MU277225">
    <property type="protein sequence ID" value="KAI0059608.1"/>
    <property type="molecule type" value="Genomic_DNA"/>
</dbReference>
<comment type="caution">
    <text evidence="1">The sequence shown here is derived from an EMBL/GenBank/DDBJ whole genome shotgun (WGS) entry which is preliminary data.</text>
</comment>